<dbReference type="SUPFAM" id="SSF50182">
    <property type="entry name" value="Sm-like ribonucleoproteins"/>
    <property type="match status" value="1"/>
</dbReference>
<name>A0A7C2FFS5_9CREN</name>
<dbReference type="InterPro" id="IPR037156">
    <property type="entry name" value="Lsm_C_sf"/>
</dbReference>
<dbReference type="InterPro" id="IPR028277">
    <property type="entry name" value="Lsm_C"/>
</dbReference>
<dbReference type="CDD" id="cd11679">
    <property type="entry name" value="archaeal_Sm_like"/>
    <property type="match status" value="1"/>
</dbReference>
<dbReference type="InterPro" id="IPR010920">
    <property type="entry name" value="LSM_dom_sf"/>
</dbReference>
<dbReference type="GO" id="GO:1990904">
    <property type="term" value="C:ribonucleoprotein complex"/>
    <property type="evidence" value="ECO:0007669"/>
    <property type="project" value="UniProtKB-KW"/>
</dbReference>
<gene>
    <name evidence="2" type="ORF">ENP55_07255</name>
</gene>
<dbReference type="PROSITE" id="PS52002">
    <property type="entry name" value="SM"/>
    <property type="match status" value="1"/>
</dbReference>
<reference evidence="2" key="1">
    <citation type="journal article" date="2020" name="mSystems">
        <title>Genome- and Community-Level Interaction Insights into Carbon Utilization and Element Cycling Functions of Hydrothermarchaeota in Hydrothermal Sediment.</title>
        <authorList>
            <person name="Zhou Z."/>
            <person name="Liu Y."/>
            <person name="Xu W."/>
            <person name="Pan J."/>
            <person name="Luo Z.H."/>
            <person name="Li M."/>
        </authorList>
    </citation>
    <scope>NUCLEOTIDE SEQUENCE [LARGE SCALE GENOMIC DNA]</scope>
    <source>
        <strain evidence="2">SpSt-23</strain>
    </source>
</reference>
<evidence type="ECO:0000313" key="2">
    <source>
        <dbReference type="EMBL" id="HEF88042.1"/>
    </source>
</evidence>
<organism evidence="2">
    <name type="scientific">Thermosphaera aggregans</name>
    <dbReference type="NCBI Taxonomy" id="54254"/>
    <lineage>
        <taxon>Archaea</taxon>
        <taxon>Thermoproteota</taxon>
        <taxon>Thermoprotei</taxon>
        <taxon>Desulfurococcales</taxon>
        <taxon>Desulfurococcaceae</taxon>
        <taxon>Thermosphaera</taxon>
    </lineage>
</organism>
<dbReference type="Gene3D" id="3.30.310.60">
    <property type="entry name" value="Like-Sm ribonucleoprotein, C-terminal domain"/>
    <property type="match status" value="1"/>
</dbReference>
<accession>A0A7C2FFS5</accession>
<keyword evidence="2" id="KW-0687">Ribonucleoprotein</keyword>
<dbReference type="InterPro" id="IPR001163">
    <property type="entry name" value="Sm_dom_euk/arc"/>
</dbReference>
<evidence type="ECO:0000259" key="1">
    <source>
        <dbReference type="PROSITE" id="PS52002"/>
    </source>
</evidence>
<proteinExistence type="predicted"/>
<dbReference type="EMBL" id="DSJT01000045">
    <property type="protein sequence ID" value="HEF88042.1"/>
    <property type="molecule type" value="Genomic_DNA"/>
</dbReference>
<sequence length="149" mass="16702">MSVIDASRKLVSELSGMVDKKVKVILSDGRHYEGVLVGFDHPSLNLLIQNAVDNNGVKFPKVVIKGDRVSEILVSEIPLFDPEEFKDFLLHEMKIAEHLVRVIPEARIVEVQGRYRISEKGVEGVGPMAETLYSLWKKYTAVKEKAVKG</sequence>
<dbReference type="Pfam" id="PF01423">
    <property type="entry name" value="LSM"/>
    <property type="match status" value="1"/>
</dbReference>
<comment type="caution">
    <text evidence="2">The sequence shown here is derived from an EMBL/GenBank/DDBJ whole genome shotgun (WGS) entry which is preliminary data.</text>
</comment>
<protein>
    <submittedName>
        <fullName evidence="2">Ribonucleoprotein</fullName>
    </submittedName>
</protein>
<dbReference type="InterPro" id="IPR047575">
    <property type="entry name" value="Sm"/>
</dbReference>
<feature type="domain" description="Sm" evidence="1">
    <location>
        <begin position="9"/>
        <end position="78"/>
    </location>
</feature>
<dbReference type="AlphaFoldDB" id="A0A7C2FFS5"/>
<dbReference type="Pfam" id="PF14894">
    <property type="entry name" value="Lsm_C"/>
    <property type="match status" value="1"/>
</dbReference>
<dbReference type="SMART" id="SM00651">
    <property type="entry name" value="Sm"/>
    <property type="match status" value="1"/>
</dbReference>
<dbReference type="GO" id="GO:0003723">
    <property type="term" value="F:RNA binding"/>
    <property type="evidence" value="ECO:0007669"/>
    <property type="project" value="InterPro"/>
</dbReference>
<dbReference type="Gene3D" id="2.30.30.100">
    <property type="match status" value="1"/>
</dbReference>